<proteinExistence type="predicted"/>
<dbReference type="PROSITE" id="PS51257">
    <property type="entry name" value="PROKAR_LIPOPROTEIN"/>
    <property type="match status" value="1"/>
</dbReference>
<feature type="compositionally biased region" description="Low complexity" evidence="1">
    <location>
        <begin position="43"/>
        <end position="60"/>
    </location>
</feature>
<dbReference type="AlphaFoldDB" id="A0A261V100"/>
<evidence type="ECO:0000313" key="3">
    <source>
        <dbReference type="Proteomes" id="UP000216885"/>
    </source>
</evidence>
<dbReference type="EMBL" id="NEVQ01000001">
    <property type="protein sequence ID" value="OZI67487.1"/>
    <property type="molecule type" value="Genomic_DNA"/>
</dbReference>
<accession>A0A261V100</accession>
<dbReference type="Proteomes" id="UP000216885">
    <property type="component" value="Unassembled WGS sequence"/>
</dbReference>
<protein>
    <recommendedName>
        <fullName evidence="4">Lipoprotein</fullName>
    </recommendedName>
</protein>
<comment type="caution">
    <text evidence="2">The sequence shown here is derived from an EMBL/GenBank/DDBJ whole genome shotgun (WGS) entry which is preliminary data.</text>
</comment>
<evidence type="ECO:0008006" key="4">
    <source>
        <dbReference type="Google" id="ProtNLM"/>
    </source>
</evidence>
<evidence type="ECO:0000256" key="1">
    <source>
        <dbReference type="SAM" id="MobiDB-lite"/>
    </source>
</evidence>
<reference evidence="2 3" key="1">
    <citation type="submission" date="2017-05" db="EMBL/GenBank/DDBJ databases">
        <title>Complete and WGS of Bordetella genogroups.</title>
        <authorList>
            <person name="Spilker T."/>
            <person name="LiPuma J."/>
        </authorList>
    </citation>
    <scope>NUCLEOTIDE SEQUENCE [LARGE SCALE GENOMIC DNA]</scope>
    <source>
        <strain evidence="2 3">AU9919</strain>
    </source>
</reference>
<keyword evidence="3" id="KW-1185">Reference proteome</keyword>
<evidence type="ECO:0000313" key="2">
    <source>
        <dbReference type="EMBL" id="OZI67487.1"/>
    </source>
</evidence>
<organism evidence="2 3">
    <name type="scientific">Bordetella genomosp. 4</name>
    <dbReference type="NCBI Taxonomy" id="463044"/>
    <lineage>
        <taxon>Bacteria</taxon>
        <taxon>Pseudomonadati</taxon>
        <taxon>Pseudomonadota</taxon>
        <taxon>Betaproteobacteria</taxon>
        <taxon>Burkholderiales</taxon>
        <taxon>Alcaligenaceae</taxon>
        <taxon>Bordetella</taxon>
    </lineage>
</organism>
<gene>
    <name evidence="2" type="ORF">CAL20_00100</name>
</gene>
<feature type="region of interest" description="Disordered" evidence="1">
    <location>
        <begin position="34"/>
        <end position="66"/>
    </location>
</feature>
<name>A0A261V100_9BORD</name>
<sequence length="66" mass="6939">MKPESTEWACARYVRHARVLLAIVGFTCVLAGCGSGSDDDSNDNTGTPPDTSTPDTSTPPQLRCAP</sequence>